<evidence type="ECO:0000313" key="3">
    <source>
        <dbReference type="Proteomes" id="UP000285655"/>
    </source>
</evidence>
<evidence type="ECO:0000313" key="2">
    <source>
        <dbReference type="EMBL" id="RJO61772.1"/>
    </source>
</evidence>
<proteinExistence type="predicted"/>
<dbReference type="EMBL" id="QZJW01000011">
    <property type="protein sequence ID" value="RJO61772.1"/>
    <property type="molecule type" value="Genomic_DNA"/>
</dbReference>
<keyword evidence="1" id="KW-0472">Membrane</keyword>
<reference evidence="2 3" key="1">
    <citation type="journal article" date="2017" name="ISME J.">
        <title>Energy and carbon metabolisms in a deep terrestrial subsurface fluid microbial community.</title>
        <authorList>
            <person name="Momper L."/>
            <person name="Jungbluth S.P."/>
            <person name="Lee M.D."/>
            <person name="Amend J.P."/>
        </authorList>
    </citation>
    <scope>NUCLEOTIDE SEQUENCE [LARGE SCALE GENOMIC DNA]</scope>
    <source>
        <strain evidence="2">SURF_29</strain>
    </source>
</reference>
<dbReference type="AlphaFoldDB" id="A0A419DFA0"/>
<protein>
    <submittedName>
        <fullName evidence="2">Uncharacterized protein</fullName>
    </submittedName>
</protein>
<gene>
    <name evidence="2" type="ORF">C4544_01910</name>
</gene>
<dbReference type="Proteomes" id="UP000285655">
    <property type="component" value="Unassembled WGS sequence"/>
</dbReference>
<accession>A0A419DFA0</accession>
<dbReference type="SUPFAM" id="SSF160387">
    <property type="entry name" value="NosL/MerB-like"/>
    <property type="match status" value="1"/>
</dbReference>
<feature type="transmembrane region" description="Helical" evidence="1">
    <location>
        <begin position="7"/>
        <end position="25"/>
    </location>
</feature>
<organism evidence="2 3">
    <name type="scientific">candidate division WS5 bacterium</name>
    <dbReference type="NCBI Taxonomy" id="2093353"/>
    <lineage>
        <taxon>Bacteria</taxon>
        <taxon>candidate division WS5</taxon>
    </lineage>
</organism>
<comment type="caution">
    <text evidence="2">The sequence shown here is derived from an EMBL/GenBank/DDBJ whole genome shotgun (WGS) entry which is preliminary data.</text>
</comment>
<sequence length="140" mass="15507">MNRKITPAAIILAVSVAISLIVISFQKQGTHVCHYDGEKSRPIYEVNITLKDGDVMQFCSIYCAGAWFKENAAKADTVIVTDEITGEKLDASIAFFVESDVISVATTRNRIHAFKDEHHAQTHAKQYNGRNVVNPVNLSK</sequence>
<name>A0A419DFA0_9BACT</name>
<evidence type="ECO:0000256" key="1">
    <source>
        <dbReference type="SAM" id="Phobius"/>
    </source>
</evidence>
<keyword evidence="1" id="KW-1133">Transmembrane helix</keyword>
<keyword evidence="1" id="KW-0812">Transmembrane</keyword>